<dbReference type="EMBL" id="BFBB01000005">
    <property type="protein sequence ID" value="GBF50479.1"/>
    <property type="molecule type" value="Genomic_DNA"/>
</dbReference>
<protein>
    <recommendedName>
        <fullName evidence="3">Copper chaperone PCu(A)C</fullName>
    </recommendedName>
</protein>
<dbReference type="InterPro" id="IPR036182">
    <property type="entry name" value="PCuAC_sf"/>
</dbReference>
<proteinExistence type="predicted"/>
<dbReference type="PANTHER" id="PTHR36302:SF1">
    <property type="entry name" value="COPPER CHAPERONE PCU(A)C"/>
    <property type="match status" value="1"/>
</dbReference>
<sequence>MLFQVILSFSCTKIQLNPENQTNAFQVRSVPEGVTLSVAYGTWAPKVKAEAKLVGIHIQDFQLVEWHESQIDERAVMRMKKVNLPLSIPPGSVFTFSPSGTHLMLLGRKRNIQKGDRLPLSFVFETGESESYEAIVE</sequence>
<dbReference type="AlphaFoldDB" id="A0A2P2E0T1"/>
<dbReference type="Proteomes" id="UP000245133">
    <property type="component" value="Unassembled WGS sequence"/>
</dbReference>
<dbReference type="Gene3D" id="2.60.40.1890">
    <property type="entry name" value="PCu(A)C copper chaperone"/>
    <property type="match status" value="1"/>
</dbReference>
<evidence type="ECO:0000313" key="1">
    <source>
        <dbReference type="EMBL" id="GBF50479.1"/>
    </source>
</evidence>
<dbReference type="InterPro" id="IPR058248">
    <property type="entry name" value="Lxx211020-like"/>
</dbReference>
<evidence type="ECO:0000313" key="2">
    <source>
        <dbReference type="Proteomes" id="UP000245133"/>
    </source>
</evidence>
<evidence type="ECO:0008006" key="3">
    <source>
        <dbReference type="Google" id="ProtNLM"/>
    </source>
</evidence>
<name>A0A2P2E0T1_9LEPT</name>
<dbReference type="InterPro" id="IPR007410">
    <property type="entry name" value="LpqE-like"/>
</dbReference>
<gene>
    <name evidence="1" type="ORF">LPTSP4_20040</name>
</gene>
<keyword evidence="2" id="KW-1185">Reference proteome</keyword>
<dbReference type="PANTHER" id="PTHR36302">
    <property type="entry name" value="BLR7088 PROTEIN"/>
    <property type="match status" value="1"/>
</dbReference>
<dbReference type="Pfam" id="PF04314">
    <property type="entry name" value="PCuAC"/>
    <property type="match status" value="1"/>
</dbReference>
<dbReference type="SUPFAM" id="SSF110087">
    <property type="entry name" value="DR1885-like metal-binding protein"/>
    <property type="match status" value="1"/>
</dbReference>
<accession>A0A2P2E0T1</accession>
<reference evidence="1 2" key="1">
    <citation type="submission" date="2018-02" db="EMBL/GenBank/DDBJ databases">
        <title>Novel Leptospira species isolated from soil and water in Japan.</title>
        <authorList>
            <person name="Nakao R."/>
            <person name="Masuzawa T."/>
        </authorList>
    </citation>
    <scope>NUCLEOTIDE SEQUENCE [LARGE SCALE GENOMIC DNA]</scope>
    <source>
        <strain evidence="1 2">YH101</strain>
    </source>
</reference>
<comment type="caution">
    <text evidence="1">The sequence shown here is derived from an EMBL/GenBank/DDBJ whole genome shotgun (WGS) entry which is preliminary data.</text>
</comment>
<organism evidence="1 2">
    <name type="scientific">Leptospira ryugenii</name>
    <dbReference type="NCBI Taxonomy" id="1917863"/>
    <lineage>
        <taxon>Bacteria</taxon>
        <taxon>Pseudomonadati</taxon>
        <taxon>Spirochaetota</taxon>
        <taxon>Spirochaetia</taxon>
        <taxon>Leptospirales</taxon>
        <taxon>Leptospiraceae</taxon>
        <taxon>Leptospira</taxon>
    </lineage>
</organism>